<proteinExistence type="predicted"/>
<dbReference type="Proteomes" id="UP000762676">
    <property type="component" value="Unassembled WGS sequence"/>
</dbReference>
<keyword evidence="4" id="KW-1185">Reference proteome</keyword>
<accession>A0AAV4JKK5</accession>
<evidence type="ECO:0000256" key="2">
    <source>
        <dbReference type="SAM" id="SignalP"/>
    </source>
</evidence>
<gene>
    <name evidence="3" type="ORF">ElyMa_005119500</name>
</gene>
<feature type="chain" id="PRO_5043618581" evidence="2">
    <location>
        <begin position="27"/>
        <end position="373"/>
    </location>
</feature>
<feature type="region of interest" description="Disordered" evidence="1">
    <location>
        <begin position="253"/>
        <end position="272"/>
    </location>
</feature>
<reference evidence="3 4" key="1">
    <citation type="journal article" date="2021" name="Elife">
        <title>Chloroplast acquisition without the gene transfer in kleptoplastic sea slugs, Plakobranchus ocellatus.</title>
        <authorList>
            <person name="Maeda T."/>
            <person name="Takahashi S."/>
            <person name="Yoshida T."/>
            <person name="Shimamura S."/>
            <person name="Takaki Y."/>
            <person name="Nagai Y."/>
            <person name="Toyoda A."/>
            <person name="Suzuki Y."/>
            <person name="Arimoto A."/>
            <person name="Ishii H."/>
            <person name="Satoh N."/>
            <person name="Nishiyama T."/>
            <person name="Hasebe M."/>
            <person name="Maruyama T."/>
            <person name="Minagawa J."/>
            <person name="Obokata J."/>
            <person name="Shigenobu S."/>
        </authorList>
    </citation>
    <scope>NUCLEOTIDE SEQUENCE [LARGE SCALE GENOMIC DNA]</scope>
</reference>
<evidence type="ECO:0000256" key="1">
    <source>
        <dbReference type="SAM" id="MobiDB-lite"/>
    </source>
</evidence>
<evidence type="ECO:0000313" key="4">
    <source>
        <dbReference type="Proteomes" id="UP000762676"/>
    </source>
</evidence>
<organism evidence="3 4">
    <name type="scientific">Elysia marginata</name>
    <dbReference type="NCBI Taxonomy" id="1093978"/>
    <lineage>
        <taxon>Eukaryota</taxon>
        <taxon>Metazoa</taxon>
        <taxon>Spiralia</taxon>
        <taxon>Lophotrochozoa</taxon>
        <taxon>Mollusca</taxon>
        <taxon>Gastropoda</taxon>
        <taxon>Heterobranchia</taxon>
        <taxon>Euthyneura</taxon>
        <taxon>Panpulmonata</taxon>
        <taxon>Sacoglossa</taxon>
        <taxon>Placobranchoidea</taxon>
        <taxon>Plakobranchidae</taxon>
        <taxon>Elysia</taxon>
    </lineage>
</organism>
<feature type="signal peptide" evidence="2">
    <location>
        <begin position="1"/>
        <end position="26"/>
    </location>
</feature>
<sequence>MASSCIFKWACIVFLYFASKKILVQSHDLGEQQNIQQHQQLGNQHHLKHNETQKKTQQSNIQQVVQEQQATETVHTQHLQQRLSNSGVSRPPPVYLLTLFVNSEVHAGFDNDAMEYLQDILSCCLSKHPKVSEIYTSADVQLGPDPISLFDSSGLIFFWSALVDNKAFRYEALLNEMLVSVYKLHNSAPRDGSIKEQRSLRRTASSNNMHVQIKTGTDFSDASSDTSTAPSSLAAACLCLASEVSGSDANPVSGNSVDVVGGSNERLRHNGGNRSEEKLNIIANQIHENVTDSRIMQPVYTCDKAIGLSDGFSLQTECRYLWNDVKPKRAPVANVCLRRHAKFMSLHSTADNPKAKFGAFALFFLIVHVFKLY</sequence>
<feature type="region of interest" description="Disordered" evidence="1">
    <location>
        <begin position="37"/>
        <end position="61"/>
    </location>
</feature>
<keyword evidence="2" id="KW-0732">Signal</keyword>
<protein>
    <submittedName>
        <fullName evidence="3">Uncharacterized protein</fullName>
    </submittedName>
</protein>
<dbReference type="EMBL" id="BMAT01010226">
    <property type="protein sequence ID" value="GFS22846.1"/>
    <property type="molecule type" value="Genomic_DNA"/>
</dbReference>
<evidence type="ECO:0000313" key="3">
    <source>
        <dbReference type="EMBL" id="GFS22846.1"/>
    </source>
</evidence>
<dbReference type="AlphaFoldDB" id="A0AAV4JKK5"/>
<feature type="compositionally biased region" description="Low complexity" evidence="1">
    <location>
        <begin position="253"/>
        <end position="264"/>
    </location>
</feature>
<name>A0AAV4JKK5_9GAST</name>
<comment type="caution">
    <text evidence="3">The sequence shown here is derived from an EMBL/GenBank/DDBJ whole genome shotgun (WGS) entry which is preliminary data.</text>
</comment>